<evidence type="ECO:0000256" key="1">
    <source>
        <dbReference type="SAM" id="MobiDB-lite"/>
    </source>
</evidence>
<comment type="caution">
    <text evidence="2">The sequence shown here is derived from an EMBL/GenBank/DDBJ whole genome shotgun (WGS) entry which is preliminary data.</text>
</comment>
<feature type="compositionally biased region" description="Low complexity" evidence="1">
    <location>
        <begin position="85"/>
        <end position="112"/>
    </location>
</feature>
<proteinExistence type="predicted"/>
<keyword evidence="3" id="KW-1185">Reference proteome</keyword>
<evidence type="ECO:0000313" key="3">
    <source>
        <dbReference type="Proteomes" id="UP000703661"/>
    </source>
</evidence>
<protein>
    <submittedName>
        <fullName evidence="2">Uncharacterized protein</fullName>
    </submittedName>
</protein>
<evidence type="ECO:0000313" key="2">
    <source>
        <dbReference type="EMBL" id="KAG0021592.1"/>
    </source>
</evidence>
<reference evidence="2" key="1">
    <citation type="journal article" date="2020" name="Fungal Divers.">
        <title>Resolving the Mortierellaceae phylogeny through synthesis of multi-gene phylogenetics and phylogenomics.</title>
        <authorList>
            <person name="Vandepol N."/>
            <person name="Liber J."/>
            <person name="Desiro A."/>
            <person name="Na H."/>
            <person name="Kennedy M."/>
            <person name="Barry K."/>
            <person name="Grigoriev I.V."/>
            <person name="Miller A.N."/>
            <person name="O'Donnell K."/>
            <person name="Stajich J.E."/>
            <person name="Bonito G."/>
        </authorList>
    </citation>
    <scope>NUCLEOTIDE SEQUENCE</scope>
    <source>
        <strain evidence="2">NRRL 2769</strain>
    </source>
</reference>
<dbReference type="EMBL" id="JAAAID010000151">
    <property type="protein sequence ID" value="KAG0021592.1"/>
    <property type="molecule type" value="Genomic_DNA"/>
</dbReference>
<dbReference type="Proteomes" id="UP000703661">
    <property type="component" value="Unassembled WGS sequence"/>
</dbReference>
<gene>
    <name evidence="2" type="ORF">BGZ80_002114</name>
</gene>
<organism evidence="2 3">
    <name type="scientific">Entomortierella chlamydospora</name>
    <dbReference type="NCBI Taxonomy" id="101097"/>
    <lineage>
        <taxon>Eukaryota</taxon>
        <taxon>Fungi</taxon>
        <taxon>Fungi incertae sedis</taxon>
        <taxon>Mucoromycota</taxon>
        <taxon>Mortierellomycotina</taxon>
        <taxon>Mortierellomycetes</taxon>
        <taxon>Mortierellales</taxon>
        <taxon>Mortierellaceae</taxon>
        <taxon>Entomortierella</taxon>
    </lineage>
</organism>
<dbReference type="AlphaFoldDB" id="A0A9P6T3C8"/>
<accession>A0A9P6T3C8</accession>
<sequence length="263" mass="29899">MSEKTPCPSFWRIVEETKVFINKLLDKLPASHSSLTPYDSAAGSYDSIQETINQYTSLWEVQLALGEIPGMFEENILQPCQPRNQLQSTQQPQFQPSYYQQDQSQQQMSSQQFTFPDFSSITSSSEMTSIEDFPEQSLGYYSNYECDQEEFEENDEYLWPSFSPLQNDGITKSDMRHDRKDSGIFVHDDEGAIIQISPKSRNVESRSGLLEWYGSDVDEFACDNMTIEGHISAQRSHAMGENFSCVKVGSFTLPPPLSLVSLP</sequence>
<feature type="region of interest" description="Disordered" evidence="1">
    <location>
        <begin position="84"/>
        <end position="112"/>
    </location>
</feature>
<name>A0A9P6T3C8_9FUNG</name>